<dbReference type="EMBL" id="CP002810">
    <property type="protein sequence ID" value="AEG43527.1"/>
    <property type="molecule type" value="Genomic_DNA"/>
</dbReference>
<dbReference type="HOGENOM" id="CLU_2142495_0_0_11"/>
<dbReference type="KEGG" id="iva:Isova_0741"/>
<dbReference type="AlphaFoldDB" id="F6FWV5"/>
<name>F6FWV5_ISOV2</name>
<dbReference type="InterPro" id="IPR045590">
    <property type="entry name" value="DUF6463"/>
</dbReference>
<reference evidence="2 3" key="1">
    <citation type="submission" date="2011-05" db="EMBL/GenBank/DDBJ databases">
        <title>Complete sequence of Isoptericola variabilis 225.</title>
        <authorList>
            <consortium name="US DOE Joint Genome Institute"/>
            <person name="Lucas S."/>
            <person name="Han J."/>
            <person name="Lapidus A."/>
            <person name="Cheng J.-F."/>
            <person name="Goodwin L."/>
            <person name="Pitluck S."/>
            <person name="Peters L."/>
            <person name="Mikhailova N."/>
            <person name="Zeytun A."/>
            <person name="Han C."/>
            <person name="Tapia R."/>
            <person name="Land M."/>
            <person name="Hauser L."/>
            <person name="Kyrpides N."/>
            <person name="Ivanova N."/>
            <person name="Pagani I."/>
            <person name="Siebers A."/>
            <person name="Allgaier M."/>
            <person name="Thelen M."/>
            <person name="Hugenholtz P."/>
            <person name="Gladden J."/>
            <person name="Woyke T."/>
        </authorList>
    </citation>
    <scope>NUCLEOTIDE SEQUENCE [LARGE SCALE GENOMIC DNA]</scope>
    <source>
        <strain evidence="3">225</strain>
    </source>
</reference>
<sequence length="112" mass="11894">MVLAAVHVAATPVFYPESVRSILDARVLGAVDSDPAQATLRGVAFWYVTVGLVLGLVGSSVMAAERRGDGAPRGFATLMAATGLWGVVLSAVSGFWFSFPIAWLARRSSRRR</sequence>
<proteinExistence type="predicted"/>
<protein>
    <submittedName>
        <fullName evidence="2">Uncharacterized protein</fullName>
    </submittedName>
</protein>
<accession>F6FWV5</accession>
<feature type="transmembrane region" description="Helical" evidence="1">
    <location>
        <begin position="84"/>
        <end position="105"/>
    </location>
</feature>
<organism evidence="3">
    <name type="scientific">Isoptericola variabilis (strain 225)</name>
    <dbReference type="NCBI Taxonomy" id="743718"/>
    <lineage>
        <taxon>Bacteria</taxon>
        <taxon>Bacillati</taxon>
        <taxon>Actinomycetota</taxon>
        <taxon>Actinomycetes</taxon>
        <taxon>Micrococcales</taxon>
        <taxon>Promicromonosporaceae</taxon>
        <taxon>Isoptericola</taxon>
    </lineage>
</organism>
<evidence type="ECO:0000313" key="3">
    <source>
        <dbReference type="Proteomes" id="UP000009236"/>
    </source>
</evidence>
<feature type="transmembrane region" description="Helical" evidence="1">
    <location>
        <begin position="44"/>
        <end position="64"/>
    </location>
</feature>
<keyword evidence="1" id="KW-1133">Transmembrane helix</keyword>
<dbReference type="Pfam" id="PF20064">
    <property type="entry name" value="DUF6463"/>
    <property type="match status" value="1"/>
</dbReference>
<dbReference type="Proteomes" id="UP000009236">
    <property type="component" value="Chromosome"/>
</dbReference>
<evidence type="ECO:0000313" key="2">
    <source>
        <dbReference type="EMBL" id="AEG43527.1"/>
    </source>
</evidence>
<evidence type="ECO:0000256" key="1">
    <source>
        <dbReference type="SAM" id="Phobius"/>
    </source>
</evidence>
<dbReference type="eggNOG" id="ENOG5034A2R">
    <property type="taxonomic scope" value="Bacteria"/>
</dbReference>
<keyword evidence="3" id="KW-1185">Reference proteome</keyword>
<gene>
    <name evidence="2" type="ordered locus">Isova_0741</name>
</gene>
<keyword evidence="1" id="KW-0472">Membrane</keyword>
<keyword evidence="1" id="KW-0812">Transmembrane</keyword>